<accession>A0A316W415</accession>
<sequence length="156" mass="17369">MQSIEHPSLVSHSPQRRLCSRMEDVLASLRLQSEEVGTSLLVVSRWNVLEQCMAIRSLCGEATKGCRYKKADAHGEAESKRAGRPDVQGKNIAVHKGEEQEGASSRDRVLLAREIMFASWSRGDILATRQPAAVVHVVQEDGKLLRGAMRHRREVS</sequence>
<feature type="region of interest" description="Disordered" evidence="1">
    <location>
        <begin position="71"/>
        <end position="105"/>
    </location>
</feature>
<evidence type="ECO:0000313" key="3">
    <source>
        <dbReference type="Proteomes" id="UP000245783"/>
    </source>
</evidence>
<dbReference type="GeneID" id="37039346"/>
<gene>
    <name evidence="2" type="ORF">IE81DRAFT_61375</name>
</gene>
<keyword evidence="3" id="KW-1185">Reference proteome</keyword>
<reference evidence="2 3" key="1">
    <citation type="journal article" date="2018" name="Mol. Biol. Evol.">
        <title>Broad Genomic Sampling Reveals a Smut Pathogenic Ancestry of the Fungal Clade Ustilaginomycotina.</title>
        <authorList>
            <person name="Kijpornyongpan T."/>
            <person name="Mondo S.J."/>
            <person name="Barry K."/>
            <person name="Sandor L."/>
            <person name="Lee J."/>
            <person name="Lipzen A."/>
            <person name="Pangilinan J."/>
            <person name="LaButti K."/>
            <person name="Hainaut M."/>
            <person name="Henrissat B."/>
            <person name="Grigoriev I.V."/>
            <person name="Spatafora J.W."/>
            <person name="Aime M.C."/>
        </authorList>
    </citation>
    <scope>NUCLEOTIDE SEQUENCE [LARGE SCALE GENOMIC DNA]</scope>
    <source>
        <strain evidence="2 3">MCA 4658</strain>
    </source>
</reference>
<dbReference type="InParanoid" id="A0A316W415"/>
<dbReference type="Proteomes" id="UP000245783">
    <property type="component" value="Unassembled WGS sequence"/>
</dbReference>
<evidence type="ECO:0000313" key="2">
    <source>
        <dbReference type="EMBL" id="PWN43848.1"/>
    </source>
</evidence>
<protein>
    <submittedName>
        <fullName evidence="2">Uncharacterized protein</fullName>
    </submittedName>
</protein>
<feature type="compositionally biased region" description="Basic and acidic residues" evidence="1">
    <location>
        <begin position="71"/>
        <end position="84"/>
    </location>
</feature>
<organism evidence="2 3">
    <name type="scientific">Ceraceosorus guamensis</name>
    <dbReference type="NCBI Taxonomy" id="1522189"/>
    <lineage>
        <taxon>Eukaryota</taxon>
        <taxon>Fungi</taxon>
        <taxon>Dikarya</taxon>
        <taxon>Basidiomycota</taxon>
        <taxon>Ustilaginomycotina</taxon>
        <taxon>Exobasidiomycetes</taxon>
        <taxon>Ceraceosorales</taxon>
        <taxon>Ceraceosoraceae</taxon>
        <taxon>Ceraceosorus</taxon>
    </lineage>
</organism>
<name>A0A316W415_9BASI</name>
<dbReference type="AlphaFoldDB" id="A0A316W415"/>
<feature type="compositionally biased region" description="Basic and acidic residues" evidence="1">
    <location>
        <begin position="95"/>
        <end position="105"/>
    </location>
</feature>
<proteinExistence type="predicted"/>
<dbReference type="RefSeq" id="XP_025371008.1">
    <property type="nucleotide sequence ID" value="XM_025517476.1"/>
</dbReference>
<dbReference type="EMBL" id="KZ819366">
    <property type="protein sequence ID" value="PWN43848.1"/>
    <property type="molecule type" value="Genomic_DNA"/>
</dbReference>
<evidence type="ECO:0000256" key="1">
    <source>
        <dbReference type="SAM" id="MobiDB-lite"/>
    </source>
</evidence>